<evidence type="ECO:0000256" key="1">
    <source>
        <dbReference type="SAM" id="SignalP"/>
    </source>
</evidence>
<dbReference type="Proteomes" id="UP001371305">
    <property type="component" value="Unassembled WGS sequence"/>
</dbReference>
<keyword evidence="3" id="KW-1185">Reference proteome</keyword>
<gene>
    <name evidence="2" type="ORF">WKV53_15710</name>
</gene>
<dbReference type="RefSeq" id="WP_341405721.1">
    <property type="nucleotide sequence ID" value="NZ_JBBUKT010000006.1"/>
</dbReference>
<organism evidence="2 3">
    <name type="scientific">Luteolibacter soli</name>
    <dbReference type="NCBI Taxonomy" id="3135280"/>
    <lineage>
        <taxon>Bacteria</taxon>
        <taxon>Pseudomonadati</taxon>
        <taxon>Verrucomicrobiota</taxon>
        <taxon>Verrucomicrobiia</taxon>
        <taxon>Verrucomicrobiales</taxon>
        <taxon>Verrucomicrobiaceae</taxon>
        <taxon>Luteolibacter</taxon>
    </lineage>
</organism>
<name>A0ABU9AY84_9BACT</name>
<feature type="signal peptide" evidence="1">
    <location>
        <begin position="1"/>
        <end position="20"/>
    </location>
</feature>
<feature type="chain" id="PRO_5047063857" evidence="1">
    <location>
        <begin position="21"/>
        <end position="157"/>
    </location>
</feature>
<protein>
    <submittedName>
        <fullName evidence="2">Uncharacterized protein</fullName>
    </submittedName>
</protein>
<comment type="caution">
    <text evidence="2">The sequence shown here is derived from an EMBL/GenBank/DDBJ whole genome shotgun (WGS) entry which is preliminary data.</text>
</comment>
<accession>A0ABU9AY84</accession>
<keyword evidence="1" id="KW-0732">Signal</keyword>
<reference evidence="2 3" key="1">
    <citation type="submission" date="2024-04" db="EMBL/GenBank/DDBJ databases">
        <title>Luteolibacter sp. isolated from soil.</title>
        <authorList>
            <person name="An J."/>
        </authorList>
    </citation>
    <scope>NUCLEOTIDE SEQUENCE [LARGE SCALE GENOMIC DNA]</scope>
    <source>
        <strain evidence="2 3">Y139</strain>
    </source>
</reference>
<evidence type="ECO:0000313" key="2">
    <source>
        <dbReference type="EMBL" id="MEK7951962.1"/>
    </source>
</evidence>
<evidence type="ECO:0000313" key="3">
    <source>
        <dbReference type="Proteomes" id="UP001371305"/>
    </source>
</evidence>
<dbReference type="EMBL" id="JBBUKT010000006">
    <property type="protein sequence ID" value="MEK7951962.1"/>
    <property type="molecule type" value="Genomic_DNA"/>
</dbReference>
<sequence length="157" mass="17639">MKRLVFLAILFLALPRVAIAGEDEVEIYRSEEFTSPGADDNEVLHFVRVFTVNWGLWKQQPRAIPRAKPPLSAVKVLELAEASLDSSDISGSDNLHVTKLELRNQPSRDQAHPDIPVAFYVVTFHVNDNDILRAVLMDGTVLKPQLTKIPTEAKDKR</sequence>
<proteinExistence type="predicted"/>